<dbReference type="CDD" id="cd04848">
    <property type="entry name" value="Peptidases_S8_Autotransporter_serine_protease_like"/>
    <property type="match status" value="1"/>
</dbReference>
<keyword evidence="2 6" id="KW-0645">Protease</keyword>
<keyword evidence="3" id="KW-0732">Signal</keyword>
<dbReference type="Pfam" id="PF03797">
    <property type="entry name" value="Autotransporter"/>
    <property type="match status" value="1"/>
</dbReference>
<dbReference type="PROSITE" id="PS00138">
    <property type="entry name" value="SUBTILASE_SER"/>
    <property type="match status" value="1"/>
</dbReference>
<evidence type="ECO:0000256" key="6">
    <source>
        <dbReference type="PROSITE-ProRule" id="PRU01240"/>
    </source>
</evidence>
<dbReference type="InterPro" id="IPR034061">
    <property type="entry name" value="Peptidases_S8_Autotransporter"/>
</dbReference>
<dbReference type="AlphaFoldDB" id="A0AAJ0Y8E5"/>
<dbReference type="EMBL" id="CP021694">
    <property type="protein sequence ID" value="ARX33716.1"/>
    <property type="molecule type" value="Genomic_DNA"/>
</dbReference>
<feature type="active site" description="Charge relay system" evidence="6">
    <location>
        <position position="147"/>
    </location>
</feature>
<dbReference type="PROSITE" id="PS00137">
    <property type="entry name" value="SUBTILASE_HIS"/>
    <property type="match status" value="1"/>
</dbReference>
<dbReference type="Pfam" id="PF00082">
    <property type="entry name" value="Peptidase_S8"/>
    <property type="match status" value="1"/>
</dbReference>
<dbReference type="GO" id="GO:0004252">
    <property type="term" value="F:serine-type endopeptidase activity"/>
    <property type="evidence" value="ECO:0007669"/>
    <property type="project" value="UniProtKB-UniRule"/>
</dbReference>
<dbReference type="GO" id="GO:0006508">
    <property type="term" value="P:proteolysis"/>
    <property type="evidence" value="ECO:0007669"/>
    <property type="project" value="UniProtKB-KW"/>
</dbReference>
<name>A0AAJ0Y8E5_PROMI</name>
<dbReference type="PANTHER" id="PTHR43806">
    <property type="entry name" value="PEPTIDASE S8"/>
    <property type="match status" value="1"/>
</dbReference>
<dbReference type="InterPro" id="IPR015500">
    <property type="entry name" value="Peptidase_S8_subtilisin-rel"/>
</dbReference>
<dbReference type="InterPro" id="IPR013425">
    <property type="entry name" value="Autotrns_rpt"/>
</dbReference>
<dbReference type="Proteomes" id="UP000195540">
    <property type="component" value="Chromosome"/>
</dbReference>
<keyword evidence="5 6" id="KW-0720">Serine protease</keyword>
<evidence type="ECO:0000256" key="1">
    <source>
        <dbReference type="ARBA" id="ARBA00011073"/>
    </source>
</evidence>
<feature type="transmembrane region" description="Helical" evidence="7">
    <location>
        <begin position="21"/>
        <end position="41"/>
    </location>
</feature>
<sequence>MNKEIALSHHPINQKKNTTNSLFQLSLITSALLFSGYAVAYSEVGQLGNKQSWESPEYQKDWGLAAMNASSAYALGFHGQGAKVGVMDSGALLSHQELSGSRFHAVKAKGEYGSTGMRYPQEMGGHYEKGQVFDVDGNWIKGVNDTHGTHVTGTVGANRDGNGMHGVAWGADIYLGNTGATDSNNYGPYQDYTYFYTGWKAMVDAGAQVINNSWGTNPRIINTDKTEGPDGGNTTIHMPVNTTAQTEYEYFYFKKVYGDKPSFVDAAYDAVKGTNVVQVFTTGNRDFAQPYYRPLYPYFNPEAEQNWIAVAGLKQNADNTGYVLEKVFNEAGNAKWWTVVAPGRNIYSTVVDKEGNPGWDTFSGTSMAAPHVTGAMGVLMSRYPSMNAIQVRDVMFTTANHRDPDGSLYESWTAAEGTPDVRYGWGTPDLDKGMYGPGQLLGKFEYNLNATPLDVWTNDISQTALDLRKQEDLAWLKEYTEKGIAAGGDYHLGTDFVINDGNPDPTSHIVSQEDAEKWRQEYYQKRADAIQAKIDAGLYDGALVKRGEGMLVMTGNNSYRGGTTVEQGTLYGFSGSFGTQAVNVNGGKLGIIERYNDTFTQKGQLTSNQNHKVNININDKGRYLVTAGHNVNIGNLVLNQGADIDVGADNVGQLKDIYLNNSVVVGEVNTDSLVDNRTKTKMLASNRVVAESATTTTVTNSDYALFDKHITITDKTISGSLTKKENTTLATFADNENGRAIANALDNTGNGELFNAVLPMNENDLKTTYQSLGSDMYLNANNASIVNVLGLTRTVKDQAIGIGDGRHAQLGNSNARIWISGMGQWGKTDYGHSDMDVDFYVGLLGAEIDVTENTKAGLFFGAGSTKYKGNQYGKIDSNDIHIGAYGISNLYDVASLNYGFTHTNQDRDAKRTLWIGQTAGYNSTSYDAKISQFFLEGAYTQLNTSQYSIEPYAGFSWLRVSTDNINENVGNMKFTTKTDAQDIQVATVGLRGGYPFMAGNINMALKGDISASHLFGDNRPESRLWLSNSGEASLRGGKLDNLFGVGLGVDAQLSKSTTFGISYQGQYNSDINSSGINAILKINF</sequence>
<dbReference type="SUPFAM" id="SSF103515">
    <property type="entry name" value="Autotransporter"/>
    <property type="match status" value="1"/>
</dbReference>
<evidence type="ECO:0000256" key="4">
    <source>
        <dbReference type="ARBA" id="ARBA00022801"/>
    </source>
</evidence>
<evidence type="ECO:0000256" key="7">
    <source>
        <dbReference type="SAM" id="Phobius"/>
    </source>
</evidence>
<dbReference type="Pfam" id="PF12951">
    <property type="entry name" value="PATR"/>
    <property type="match status" value="1"/>
</dbReference>
<keyword evidence="7" id="KW-1133">Transmembrane helix</keyword>
<gene>
    <name evidence="9" type="ORF">AM402_05970</name>
</gene>
<dbReference type="InterPro" id="IPR023828">
    <property type="entry name" value="Peptidase_S8_Ser-AS"/>
</dbReference>
<feature type="active site" description="Charge relay system" evidence="6">
    <location>
        <position position="88"/>
    </location>
</feature>
<feature type="active site" description="Charge relay system" evidence="6">
    <location>
        <position position="366"/>
    </location>
</feature>
<dbReference type="InterPro" id="IPR036852">
    <property type="entry name" value="Peptidase_S8/S53_dom_sf"/>
</dbReference>
<evidence type="ECO:0000313" key="9">
    <source>
        <dbReference type="EMBL" id="ARX33716.1"/>
    </source>
</evidence>
<dbReference type="InterPro" id="IPR050131">
    <property type="entry name" value="Peptidase_S8_subtilisin-like"/>
</dbReference>
<keyword evidence="7" id="KW-0472">Membrane</keyword>
<dbReference type="PROSITE" id="PS51208">
    <property type="entry name" value="AUTOTRANSPORTER"/>
    <property type="match status" value="1"/>
</dbReference>
<dbReference type="SMART" id="SM00869">
    <property type="entry name" value="Autotransporter"/>
    <property type="match status" value="1"/>
</dbReference>
<organism evidence="9 10">
    <name type="scientific">Proteus mirabilis</name>
    <dbReference type="NCBI Taxonomy" id="584"/>
    <lineage>
        <taxon>Bacteria</taxon>
        <taxon>Pseudomonadati</taxon>
        <taxon>Pseudomonadota</taxon>
        <taxon>Gammaproteobacteria</taxon>
        <taxon>Enterobacterales</taxon>
        <taxon>Morganellaceae</taxon>
        <taxon>Proteus</taxon>
    </lineage>
</organism>
<dbReference type="InterPro" id="IPR022398">
    <property type="entry name" value="Peptidase_S8_His-AS"/>
</dbReference>
<dbReference type="Gene3D" id="3.40.50.200">
    <property type="entry name" value="Peptidase S8/S53 domain"/>
    <property type="match status" value="1"/>
</dbReference>
<evidence type="ECO:0000256" key="3">
    <source>
        <dbReference type="ARBA" id="ARBA00022729"/>
    </source>
</evidence>
<keyword evidence="7" id="KW-0812">Transmembrane</keyword>
<dbReference type="InterPro" id="IPR005546">
    <property type="entry name" value="Autotransporte_beta"/>
</dbReference>
<accession>A0AAJ0Y8E5</accession>
<dbReference type="SUPFAM" id="SSF52743">
    <property type="entry name" value="Subtilisin-like"/>
    <property type="match status" value="1"/>
</dbReference>
<proteinExistence type="inferred from homology"/>
<dbReference type="Gene3D" id="2.40.128.130">
    <property type="entry name" value="Autotransporter beta-domain"/>
    <property type="match status" value="1"/>
</dbReference>
<dbReference type="NCBIfam" id="TIGR02601">
    <property type="entry name" value="autotrns_rpt"/>
    <property type="match status" value="1"/>
</dbReference>
<feature type="domain" description="Autotransporter" evidence="8">
    <location>
        <begin position="810"/>
        <end position="1084"/>
    </location>
</feature>
<dbReference type="PROSITE" id="PS51892">
    <property type="entry name" value="SUBTILASE"/>
    <property type="match status" value="1"/>
</dbReference>
<dbReference type="PANTHER" id="PTHR43806:SF11">
    <property type="entry name" value="CEREVISIN-RELATED"/>
    <property type="match status" value="1"/>
</dbReference>
<dbReference type="PRINTS" id="PR00723">
    <property type="entry name" value="SUBTILISIN"/>
</dbReference>
<reference evidence="9 10" key="1">
    <citation type="submission" date="2017-05" db="EMBL/GenBank/DDBJ databases">
        <title>Whole genome sequencing of Proteus mirabilis AR_0155.</title>
        <authorList>
            <person name="Conlan S."/>
            <person name="Thomas P.J."/>
            <person name="Mullikin J."/>
            <person name="Frank K.M."/>
            <person name="Segre J.A."/>
        </authorList>
    </citation>
    <scope>NUCLEOTIDE SEQUENCE [LARGE SCALE GENOMIC DNA]</scope>
    <source>
        <strain evidence="9 10">AR_0155</strain>
    </source>
</reference>
<protein>
    <submittedName>
        <fullName evidence="9">Peptidase S8</fullName>
    </submittedName>
</protein>
<dbReference type="RefSeq" id="WP_087726378.1">
    <property type="nucleotide sequence ID" value="NZ_BGKS01000063.1"/>
</dbReference>
<evidence type="ECO:0000313" key="10">
    <source>
        <dbReference type="Proteomes" id="UP000195540"/>
    </source>
</evidence>
<comment type="similarity">
    <text evidence="1 6">Belongs to the peptidase S8 family.</text>
</comment>
<evidence type="ECO:0000256" key="5">
    <source>
        <dbReference type="ARBA" id="ARBA00022825"/>
    </source>
</evidence>
<dbReference type="InterPro" id="IPR000209">
    <property type="entry name" value="Peptidase_S8/S53_dom"/>
</dbReference>
<keyword evidence="4 6" id="KW-0378">Hydrolase</keyword>
<evidence type="ECO:0000256" key="2">
    <source>
        <dbReference type="ARBA" id="ARBA00022670"/>
    </source>
</evidence>
<dbReference type="InterPro" id="IPR036709">
    <property type="entry name" value="Autotransporte_beta_dom_sf"/>
</dbReference>
<evidence type="ECO:0000259" key="8">
    <source>
        <dbReference type="PROSITE" id="PS51208"/>
    </source>
</evidence>